<organism evidence="6 7">
    <name type="scientific">Billgrantia endophytica</name>
    <dbReference type="NCBI Taxonomy" id="2033802"/>
    <lineage>
        <taxon>Bacteria</taxon>
        <taxon>Pseudomonadati</taxon>
        <taxon>Pseudomonadota</taxon>
        <taxon>Gammaproteobacteria</taxon>
        <taxon>Oceanospirillales</taxon>
        <taxon>Halomonadaceae</taxon>
        <taxon>Billgrantia</taxon>
    </lineage>
</organism>
<dbReference type="GO" id="GO:0042597">
    <property type="term" value="C:periplasmic space"/>
    <property type="evidence" value="ECO:0007669"/>
    <property type="project" value="UniProtKB-SubCell"/>
</dbReference>
<name>A0A2N7U6N5_9GAMM</name>
<comment type="similarity">
    <text evidence="2">Belongs to the bacterial solute-binding protein SsuA/TauA family.</text>
</comment>
<comment type="caution">
    <text evidence="6">The sequence shown here is derived from an EMBL/GenBank/DDBJ whole genome shotgun (WGS) entry which is preliminary data.</text>
</comment>
<reference evidence="6 7" key="1">
    <citation type="submission" date="2018-01" db="EMBL/GenBank/DDBJ databases">
        <title>Halomonas endophytica sp. nov., isolated from storage liquid in the stems of Populus euphratica.</title>
        <authorList>
            <person name="Chen C."/>
        </authorList>
    </citation>
    <scope>NUCLEOTIDE SEQUENCE [LARGE SCALE GENOMIC DNA]</scope>
    <source>
        <strain evidence="6 7">MC28</strain>
    </source>
</reference>
<dbReference type="RefSeq" id="WP_102652679.1">
    <property type="nucleotide sequence ID" value="NZ_PNRF01000013.1"/>
</dbReference>
<evidence type="ECO:0000256" key="1">
    <source>
        <dbReference type="ARBA" id="ARBA00004418"/>
    </source>
</evidence>
<dbReference type="SUPFAM" id="SSF53850">
    <property type="entry name" value="Periplasmic binding protein-like II"/>
    <property type="match status" value="1"/>
</dbReference>
<dbReference type="PANTHER" id="PTHR30024">
    <property type="entry name" value="ALIPHATIC SULFONATES-BINDING PROTEIN-RELATED"/>
    <property type="match status" value="1"/>
</dbReference>
<gene>
    <name evidence="6" type="ORF">C1H69_06925</name>
</gene>
<dbReference type="InterPro" id="IPR015168">
    <property type="entry name" value="SsuA/THI5"/>
</dbReference>
<protein>
    <submittedName>
        <fullName evidence="6">Nitrate ABC transporter substrate-binding protein</fullName>
    </submittedName>
</protein>
<dbReference type="Pfam" id="PF09084">
    <property type="entry name" value="NMT1"/>
    <property type="match status" value="1"/>
</dbReference>
<evidence type="ECO:0000313" key="6">
    <source>
        <dbReference type="EMBL" id="PMR76106.1"/>
    </source>
</evidence>
<keyword evidence="3 4" id="KW-0732">Signal</keyword>
<feature type="signal peptide" evidence="4">
    <location>
        <begin position="1"/>
        <end position="22"/>
    </location>
</feature>
<keyword evidence="7" id="KW-1185">Reference proteome</keyword>
<accession>A0A2N7U6N5</accession>
<evidence type="ECO:0000313" key="7">
    <source>
        <dbReference type="Proteomes" id="UP000235803"/>
    </source>
</evidence>
<sequence>MKKSILIATMTAGALLSMTSKADDIIRIGYWTSGVSLGYGSVLEAKGFLAERGVEAEFMHFPSVNAPMQALASGSIDLAFGAPAAGVLNSASEGIPIKIFAATQPANVHFVVPEDSNIQSISEFRGKSIGMSPEGSSVAVIASAILEENYGISSNDFSLIGGNESRLVQFIAQEQVDAAALRAVTVEQLSDDLKVRKLGSFAEEWSKLTQSDAVPYIGVGAVSSNLVDNNPEIIANVISALRDTLEWGSNHQDEVAHILQENANLPAHDAQVYAGLWDEMYRISLEPEDIDTLTLQHQIFMDNGVIREEMPDDLFATRPYELATNQ</sequence>
<proteinExistence type="inferred from homology"/>
<dbReference type="Gene3D" id="3.40.190.10">
    <property type="entry name" value="Periplasmic binding protein-like II"/>
    <property type="match status" value="2"/>
</dbReference>
<dbReference type="EMBL" id="PNRF01000013">
    <property type="protein sequence ID" value="PMR76106.1"/>
    <property type="molecule type" value="Genomic_DNA"/>
</dbReference>
<evidence type="ECO:0000256" key="2">
    <source>
        <dbReference type="ARBA" id="ARBA00010742"/>
    </source>
</evidence>
<dbReference type="Proteomes" id="UP000235803">
    <property type="component" value="Unassembled WGS sequence"/>
</dbReference>
<dbReference type="AlphaFoldDB" id="A0A2N7U6N5"/>
<feature type="chain" id="PRO_5014659888" evidence="4">
    <location>
        <begin position="23"/>
        <end position="326"/>
    </location>
</feature>
<dbReference type="OrthoDB" id="9134331at2"/>
<evidence type="ECO:0000259" key="5">
    <source>
        <dbReference type="Pfam" id="PF09084"/>
    </source>
</evidence>
<feature type="domain" description="SsuA/THI5-like" evidence="5">
    <location>
        <begin position="44"/>
        <end position="254"/>
    </location>
</feature>
<evidence type="ECO:0000256" key="4">
    <source>
        <dbReference type="SAM" id="SignalP"/>
    </source>
</evidence>
<dbReference type="PANTHER" id="PTHR30024:SF47">
    <property type="entry name" value="TAURINE-BINDING PERIPLASMIC PROTEIN"/>
    <property type="match status" value="1"/>
</dbReference>
<comment type="subcellular location">
    <subcellularLocation>
        <location evidence="1">Periplasm</location>
    </subcellularLocation>
</comment>
<evidence type="ECO:0000256" key="3">
    <source>
        <dbReference type="ARBA" id="ARBA00022729"/>
    </source>
</evidence>